<keyword evidence="8 11" id="KW-0645">Protease</keyword>
<evidence type="ECO:0000256" key="13">
    <source>
        <dbReference type="RuleBase" id="RU003421"/>
    </source>
</evidence>
<dbReference type="EC" id="3.4.11.5" evidence="4 11"/>
<evidence type="ECO:0000256" key="11">
    <source>
        <dbReference type="PIRNR" id="PIRNR006431"/>
    </source>
</evidence>
<reference evidence="15" key="1">
    <citation type="submission" date="2021-03" db="EMBL/GenBank/DDBJ databases">
        <title>novel species isolated from a fishpond in China.</title>
        <authorList>
            <person name="Lu H."/>
            <person name="Cai Z."/>
        </authorList>
    </citation>
    <scope>NUCLEOTIDE SEQUENCE</scope>
    <source>
        <strain evidence="15">JCM 30855</strain>
    </source>
</reference>
<evidence type="ECO:0000256" key="3">
    <source>
        <dbReference type="ARBA" id="ARBA00010088"/>
    </source>
</evidence>
<evidence type="ECO:0000256" key="5">
    <source>
        <dbReference type="ARBA" id="ARBA00021843"/>
    </source>
</evidence>
<comment type="similarity">
    <text evidence="3 11 13">Belongs to the peptidase S33 family.</text>
</comment>
<dbReference type="GO" id="GO:0005737">
    <property type="term" value="C:cytoplasm"/>
    <property type="evidence" value="ECO:0007669"/>
    <property type="project" value="UniProtKB-SubCell"/>
</dbReference>
<evidence type="ECO:0000256" key="6">
    <source>
        <dbReference type="ARBA" id="ARBA00022438"/>
    </source>
</evidence>
<gene>
    <name evidence="15" type="primary">pip</name>
    <name evidence="15" type="ORF">J0A66_20950</name>
</gene>
<comment type="caution">
    <text evidence="15">The sequence shown here is derived from an EMBL/GenBank/DDBJ whole genome shotgun (WGS) entry which is preliminary data.</text>
</comment>
<dbReference type="NCBIfam" id="TIGR01249">
    <property type="entry name" value="pro_imino_pep_1"/>
    <property type="match status" value="1"/>
</dbReference>
<evidence type="ECO:0000256" key="10">
    <source>
        <dbReference type="ARBA" id="ARBA00029605"/>
    </source>
</evidence>
<accession>A0A939IPR8</accession>
<comment type="catalytic activity">
    <reaction evidence="1 11 13">
        <text>Release of N-terminal proline from a peptide.</text>
        <dbReference type="EC" id="3.4.11.5"/>
    </reaction>
</comment>
<dbReference type="InterPro" id="IPR000073">
    <property type="entry name" value="AB_hydrolase_1"/>
</dbReference>
<dbReference type="InterPro" id="IPR005944">
    <property type="entry name" value="Pro_iminopeptidase"/>
</dbReference>
<dbReference type="Pfam" id="PF00561">
    <property type="entry name" value="Abhydrolase_1"/>
    <property type="match status" value="1"/>
</dbReference>
<dbReference type="Proteomes" id="UP000664654">
    <property type="component" value="Unassembled WGS sequence"/>
</dbReference>
<dbReference type="PRINTS" id="PR00111">
    <property type="entry name" value="ABHYDROLASE"/>
</dbReference>
<dbReference type="SUPFAM" id="SSF53474">
    <property type="entry name" value="alpha/beta-Hydrolases"/>
    <property type="match status" value="1"/>
</dbReference>
<dbReference type="InterPro" id="IPR029058">
    <property type="entry name" value="AB_hydrolase_fold"/>
</dbReference>
<dbReference type="AlphaFoldDB" id="A0A939IPR8"/>
<keyword evidence="7 11" id="KW-0963">Cytoplasm</keyword>
<feature type="domain" description="AB hydrolase-1" evidence="14">
    <location>
        <begin position="24"/>
        <end position="282"/>
    </location>
</feature>
<evidence type="ECO:0000256" key="7">
    <source>
        <dbReference type="ARBA" id="ARBA00022490"/>
    </source>
</evidence>
<sequence length="301" mass="34273">MPYLDTGEGHELYYEVQGQNSNQPPILFVHGGPGAACREQDQRLFAGINRPVIYLDQRGCGKSRYQDPFKNNRTENLVQDIELLRQAIGTDKLILAGGSWGSTLSLCYAIAHPEHIERMILWGIFLCRQAELDWFYRNGASMLFPEEYEHFMAPIQGADDPVSAYYRKVTEGTFKDRANAASHWARWEAVNSFIEPNEETLQNFSDPESSLPMVMLESWYFMNRGFIDEDHILKQAHLLKHIPISLVHGRYDTICPIQSAWLLSHQLKHASLHVSPLAAHDASEAQNFTALRELLLATNAD</sequence>
<dbReference type="InterPro" id="IPR002410">
    <property type="entry name" value="Peptidase_S33"/>
</dbReference>
<evidence type="ECO:0000313" key="15">
    <source>
        <dbReference type="EMBL" id="MBN7827713.1"/>
    </source>
</evidence>
<evidence type="ECO:0000256" key="8">
    <source>
        <dbReference type="ARBA" id="ARBA00022670"/>
    </source>
</evidence>
<evidence type="ECO:0000256" key="12">
    <source>
        <dbReference type="PIRSR" id="PIRSR006431-1"/>
    </source>
</evidence>
<dbReference type="PANTHER" id="PTHR43722:SF1">
    <property type="entry name" value="PROLINE IMINOPEPTIDASE"/>
    <property type="match status" value="1"/>
</dbReference>
<comment type="subcellular location">
    <subcellularLocation>
        <location evidence="2 11">Cytoplasm</location>
    </subcellularLocation>
</comment>
<keyword evidence="9 11" id="KW-0378">Hydrolase</keyword>
<evidence type="ECO:0000256" key="9">
    <source>
        <dbReference type="ARBA" id="ARBA00022801"/>
    </source>
</evidence>
<evidence type="ECO:0000256" key="2">
    <source>
        <dbReference type="ARBA" id="ARBA00004496"/>
    </source>
</evidence>
<dbReference type="GO" id="GO:0006508">
    <property type="term" value="P:proteolysis"/>
    <property type="evidence" value="ECO:0007669"/>
    <property type="project" value="UniProtKB-KW"/>
</dbReference>
<proteinExistence type="inferred from homology"/>
<keyword evidence="6 11" id="KW-0031">Aminopeptidase</keyword>
<protein>
    <recommendedName>
        <fullName evidence="5 11">Proline iminopeptidase</fullName>
        <shortName evidence="11">PIP</shortName>
        <ecNumber evidence="4 11">3.4.11.5</ecNumber>
    </recommendedName>
    <alternativeName>
        <fullName evidence="10 11">Prolyl aminopeptidase</fullName>
    </alternativeName>
</protein>
<name>A0A939IPR8_9ALTE</name>
<organism evidence="15 16">
    <name type="scientific">Bowmanella dokdonensis</name>
    <dbReference type="NCBI Taxonomy" id="751969"/>
    <lineage>
        <taxon>Bacteria</taxon>
        <taxon>Pseudomonadati</taxon>
        <taxon>Pseudomonadota</taxon>
        <taxon>Gammaproteobacteria</taxon>
        <taxon>Alteromonadales</taxon>
        <taxon>Alteromonadaceae</taxon>
        <taxon>Bowmanella</taxon>
    </lineage>
</organism>
<feature type="active site" description="Proton donor" evidence="12">
    <location>
        <position position="280"/>
    </location>
</feature>
<dbReference type="PIRSF" id="PIRSF006431">
    <property type="entry name" value="Pept_S33"/>
    <property type="match status" value="1"/>
</dbReference>
<dbReference type="Gene3D" id="3.40.50.1820">
    <property type="entry name" value="alpha/beta hydrolase"/>
    <property type="match status" value="1"/>
</dbReference>
<feature type="active site" description="Nucleophile" evidence="12">
    <location>
        <position position="99"/>
    </location>
</feature>
<feature type="active site" evidence="12">
    <location>
        <position position="252"/>
    </location>
</feature>
<keyword evidence="16" id="KW-1185">Reference proteome</keyword>
<dbReference type="PANTHER" id="PTHR43722">
    <property type="entry name" value="PROLINE IMINOPEPTIDASE"/>
    <property type="match status" value="1"/>
</dbReference>
<dbReference type="EMBL" id="JAFKCV010000025">
    <property type="protein sequence ID" value="MBN7827713.1"/>
    <property type="molecule type" value="Genomic_DNA"/>
</dbReference>
<evidence type="ECO:0000259" key="14">
    <source>
        <dbReference type="Pfam" id="PF00561"/>
    </source>
</evidence>
<evidence type="ECO:0000313" key="16">
    <source>
        <dbReference type="Proteomes" id="UP000664654"/>
    </source>
</evidence>
<dbReference type="GO" id="GO:0004177">
    <property type="term" value="F:aminopeptidase activity"/>
    <property type="evidence" value="ECO:0007669"/>
    <property type="project" value="UniProtKB-UniRule"/>
</dbReference>
<evidence type="ECO:0000256" key="1">
    <source>
        <dbReference type="ARBA" id="ARBA00001585"/>
    </source>
</evidence>
<dbReference type="RefSeq" id="WP_206575822.1">
    <property type="nucleotide sequence ID" value="NZ_JAFKCV010000025.1"/>
</dbReference>
<dbReference type="PRINTS" id="PR00793">
    <property type="entry name" value="PROAMNOPTASE"/>
</dbReference>
<evidence type="ECO:0000256" key="4">
    <source>
        <dbReference type="ARBA" id="ARBA00012568"/>
    </source>
</evidence>